<proteinExistence type="predicted"/>
<evidence type="ECO:0000256" key="1">
    <source>
        <dbReference type="ARBA" id="ARBA00023125"/>
    </source>
</evidence>
<dbReference type="AlphaFoldDB" id="A0A5J6WLP5"/>
<evidence type="ECO:0000313" key="2">
    <source>
        <dbReference type="EMBL" id="QFI38967.1"/>
    </source>
</evidence>
<dbReference type="PANTHER" id="PTHR33221">
    <property type="entry name" value="WINGED HELIX-TURN-HELIX TRANSCRIPTIONAL REGULATOR, RRF2 FAMILY"/>
    <property type="match status" value="1"/>
</dbReference>
<dbReference type="PROSITE" id="PS51197">
    <property type="entry name" value="HTH_RRF2_2"/>
    <property type="match status" value="1"/>
</dbReference>
<dbReference type="GO" id="GO:0003700">
    <property type="term" value="F:DNA-binding transcription factor activity"/>
    <property type="evidence" value="ECO:0007669"/>
    <property type="project" value="TreeGrafter"/>
</dbReference>
<keyword evidence="1" id="KW-0238">DNA-binding</keyword>
<organism evidence="2 3">
    <name type="scientific">Moritella marina ATCC 15381</name>
    <dbReference type="NCBI Taxonomy" id="1202962"/>
    <lineage>
        <taxon>Bacteria</taxon>
        <taxon>Pseudomonadati</taxon>
        <taxon>Pseudomonadota</taxon>
        <taxon>Gammaproteobacteria</taxon>
        <taxon>Alteromonadales</taxon>
        <taxon>Moritellaceae</taxon>
        <taxon>Moritella</taxon>
    </lineage>
</organism>
<gene>
    <name evidence="2" type="ORF">FR932_14425</name>
</gene>
<dbReference type="PANTHER" id="PTHR33221:SF4">
    <property type="entry name" value="HTH-TYPE TRANSCRIPTIONAL REPRESSOR NSRR"/>
    <property type="match status" value="1"/>
</dbReference>
<dbReference type="Proteomes" id="UP000327424">
    <property type="component" value="Chromosome"/>
</dbReference>
<reference evidence="2 3" key="1">
    <citation type="submission" date="2019-09" db="EMBL/GenBank/DDBJ databases">
        <title>Hybrid Assembly of the complete Genome of the Deep-Sea Bacterium Moritella marina from long Nanopore and Illumina reads.</title>
        <authorList>
            <person name="Magin S."/>
            <person name="Georgoulis A."/>
            <person name="Papadimitriou K."/>
            <person name="Iliakis G."/>
            <person name="Vorgias C.E."/>
        </authorList>
    </citation>
    <scope>NUCLEOTIDE SEQUENCE [LARGE SCALE GENOMIC DNA]</scope>
    <source>
        <strain evidence="2 3">MP-1</strain>
    </source>
</reference>
<dbReference type="GO" id="GO:0005829">
    <property type="term" value="C:cytosol"/>
    <property type="evidence" value="ECO:0007669"/>
    <property type="project" value="TreeGrafter"/>
</dbReference>
<dbReference type="InterPro" id="IPR036390">
    <property type="entry name" value="WH_DNA-bd_sf"/>
</dbReference>
<dbReference type="NCBIfam" id="TIGR00738">
    <property type="entry name" value="rrf2_super"/>
    <property type="match status" value="1"/>
</dbReference>
<accession>A0A5J6WLP5</accession>
<dbReference type="RefSeq" id="WP_019628885.1">
    <property type="nucleotide sequence ID" value="NZ_ALOE01000019.1"/>
</dbReference>
<protein>
    <submittedName>
        <fullName evidence="2">Rrf2 family transcriptional regulator</fullName>
    </submittedName>
</protein>
<dbReference type="KEGG" id="mmaa:FR932_14425"/>
<evidence type="ECO:0000313" key="3">
    <source>
        <dbReference type="Proteomes" id="UP000327424"/>
    </source>
</evidence>
<dbReference type="EMBL" id="CP044399">
    <property type="protein sequence ID" value="QFI38967.1"/>
    <property type="molecule type" value="Genomic_DNA"/>
</dbReference>
<dbReference type="SUPFAM" id="SSF46785">
    <property type="entry name" value="Winged helix' DNA-binding domain"/>
    <property type="match status" value="1"/>
</dbReference>
<dbReference type="Pfam" id="PF02082">
    <property type="entry name" value="Rrf2"/>
    <property type="match status" value="1"/>
</dbReference>
<keyword evidence="3" id="KW-1185">Reference proteome</keyword>
<dbReference type="InterPro" id="IPR036388">
    <property type="entry name" value="WH-like_DNA-bd_sf"/>
</dbReference>
<dbReference type="GO" id="GO:0003677">
    <property type="term" value="F:DNA binding"/>
    <property type="evidence" value="ECO:0007669"/>
    <property type="project" value="UniProtKB-KW"/>
</dbReference>
<sequence length="144" mass="16097">MKITTYTDFGIRTLMYLSTLPKGQRSSSAEVADIYQASRNHIAKVIAHLSSLDYIKSSRGKNGGIWLAKSASEINVGQLVRALENNLRGFDDNTSDSDLVPTYQLKNVLQTGIDAFLNTLDQYSLADLLDEQHQFESQCYMKQA</sequence>
<dbReference type="OrthoDB" id="9795923at2"/>
<dbReference type="InterPro" id="IPR000944">
    <property type="entry name" value="Tscrpt_reg_Rrf2"/>
</dbReference>
<name>A0A5J6WLP5_MORMI</name>
<dbReference type="Gene3D" id="1.10.10.10">
    <property type="entry name" value="Winged helix-like DNA-binding domain superfamily/Winged helix DNA-binding domain"/>
    <property type="match status" value="1"/>
</dbReference>